<sequence length="116" mass="12651">MLVEACFGVDRVDDATADFQKMVESGMRPNATAYAKVIGGLVNVLVRLDEAKNFFDQMLEKEVKPNVGSYELLLKGFVDSGDGLKTLKDLLLDDGGGIEPRNEGARGGGTDERRER</sequence>
<organism evidence="4 5">
    <name type="scientific">Ensete ventricosum</name>
    <name type="common">Abyssinian banana</name>
    <name type="synonym">Musa ensete</name>
    <dbReference type="NCBI Taxonomy" id="4639"/>
    <lineage>
        <taxon>Eukaryota</taxon>
        <taxon>Viridiplantae</taxon>
        <taxon>Streptophyta</taxon>
        <taxon>Embryophyta</taxon>
        <taxon>Tracheophyta</taxon>
        <taxon>Spermatophyta</taxon>
        <taxon>Magnoliopsida</taxon>
        <taxon>Liliopsida</taxon>
        <taxon>Zingiberales</taxon>
        <taxon>Musaceae</taxon>
        <taxon>Ensete</taxon>
    </lineage>
</organism>
<dbReference type="EMBL" id="AMZH03019241">
    <property type="protein sequence ID" value="RRT40613.1"/>
    <property type="molecule type" value="Genomic_DNA"/>
</dbReference>
<feature type="repeat" description="PPR" evidence="2">
    <location>
        <begin position="30"/>
        <end position="65"/>
    </location>
</feature>
<evidence type="ECO:0000256" key="2">
    <source>
        <dbReference type="PROSITE-ProRule" id="PRU00708"/>
    </source>
</evidence>
<evidence type="ECO:0000313" key="5">
    <source>
        <dbReference type="Proteomes" id="UP000287651"/>
    </source>
</evidence>
<accession>A0A426XM90</accession>
<evidence type="ECO:0008006" key="6">
    <source>
        <dbReference type="Google" id="ProtNLM"/>
    </source>
</evidence>
<gene>
    <name evidence="4" type="ORF">B296_00058406</name>
</gene>
<evidence type="ECO:0000256" key="3">
    <source>
        <dbReference type="SAM" id="MobiDB-lite"/>
    </source>
</evidence>
<dbReference type="Gene3D" id="1.25.40.10">
    <property type="entry name" value="Tetratricopeptide repeat domain"/>
    <property type="match status" value="1"/>
</dbReference>
<protein>
    <recommendedName>
        <fullName evidence="6">Pentacotripeptide-repeat region of PRORP domain-containing protein</fullName>
    </recommendedName>
</protein>
<dbReference type="Proteomes" id="UP000287651">
    <property type="component" value="Unassembled WGS sequence"/>
</dbReference>
<proteinExistence type="predicted"/>
<keyword evidence="1" id="KW-0677">Repeat</keyword>
<name>A0A426XM90_ENSVE</name>
<dbReference type="InterPro" id="IPR002885">
    <property type="entry name" value="PPR_rpt"/>
</dbReference>
<dbReference type="AlphaFoldDB" id="A0A426XM90"/>
<evidence type="ECO:0000256" key="1">
    <source>
        <dbReference type="ARBA" id="ARBA00022737"/>
    </source>
</evidence>
<dbReference type="InterPro" id="IPR011990">
    <property type="entry name" value="TPR-like_helical_dom_sf"/>
</dbReference>
<dbReference type="InterPro" id="IPR052308">
    <property type="entry name" value="PPR_domain-containing"/>
</dbReference>
<feature type="compositionally biased region" description="Basic and acidic residues" evidence="3">
    <location>
        <begin position="100"/>
        <end position="116"/>
    </location>
</feature>
<reference evidence="4 5" key="1">
    <citation type="journal article" date="2014" name="Agronomy (Basel)">
        <title>A Draft Genome Sequence for Ensete ventricosum, the Drought-Tolerant Tree Against Hunger.</title>
        <authorList>
            <person name="Harrison J."/>
            <person name="Moore K.A."/>
            <person name="Paszkiewicz K."/>
            <person name="Jones T."/>
            <person name="Grant M."/>
            <person name="Ambacheew D."/>
            <person name="Muzemil S."/>
            <person name="Studholme D.J."/>
        </authorList>
    </citation>
    <scope>NUCLEOTIDE SEQUENCE [LARGE SCALE GENOMIC DNA]</scope>
</reference>
<dbReference type="PANTHER" id="PTHR47937:SF5">
    <property type="entry name" value="PENTATRICOPEPTIDE REPEAT-CONTAINING PROTEIN"/>
    <property type="match status" value="1"/>
</dbReference>
<feature type="region of interest" description="Disordered" evidence="3">
    <location>
        <begin position="93"/>
        <end position="116"/>
    </location>
</feature>
<evidence type="ECO:0000313" key="4">
    <source>
        <dbReference type="EMBL" id="RRT40613.1"/>
    </source>
</evidence>
<comment type="caution">
    <text evidence="4">The sequence shown here is derived from an EMBL/GenBank/DDBJ whole genome shotgun (WGS) entry which is preliminary data.</text>
</comment>
<dbReference type="PROSITE" id="PS51375">
    <property type="entry name" value="PPR"/>
    <property type="match status" value="1"/>
</dbReference>
<dbReference type="PANTHER" id="PTHR47937">
    <property type="entry name" value="PLASTID TRANSCRIPTIONALLY ACTIVE CHROMOSOME 2-LIKE PROTEIN"/>
    <property type="match status" value="1"/>
</dbReference>
<dbReference type="Pfam" id="PF13812">
    <property type="entry name" value="PPR_3"/>
    <property type="match status" value="1"/>
</dbReference>